<comment type="caution">
    <text evidence="1">The sequence shown here is derived from an EMBL/GenBank/DDBJ whole genome shotgun (WGS) entry which is preliminary data.</text>
</comment>
<accession>A0A8H4VMX0</accession>
<dbReference type="Proteomes" id="UP000521872">
    <property type="component" value="Unassembled WGS sequence"/>
</dbReference>
<organism evidence="1 2">
    <name type="scientific">Agrocybe pediades</name>
    <dbReference type="NCBI Taxonomy" id="84607"/>
    <lineage>
        <taxon>Eukaryota</taxon>
        <taxon>Fungi</taxon>
        <taxon>Dikarya</taxon>
        <taxon>Basidiomycota</taxon>
        <taxon>Agaricomycotina</taxon>
        <taxon>Agaricomycetes</taxon>
        <taxon>Agaricomycetidae</taxon>
        <taxon>Agaricales</taxon>
        <taxon>Agaricineae</taxon>
        <taxon>Strophariaceae</taxon>
        <taxon>Agrocybe</taxon>
    </lineage>
</organism>
<dbReference type="InterPro" id="IPR023213">
    <property type="entry name" value="CAT-like_dom_sf"/>
</dbReference>
<proteinExistence type="predicted"/>
<dbReference type="EMBL" id="JAACJL010000033">
    <property type="protein sequence ID" value="KAF4615793.1"/>
    <property type="molecule type" value="Genomic_DNA"/>
</dbReference>
<name>A0A8H4VMX0_9AGAR</name>
<keyword evidence="2" id="KW-1185">Reference proteome</keyword>
<protein>
    <submittedName>
        <fullName evidence="1">Uncharacterized protein</fullName>
    </submittedName>
</protein>
<dbReference type="AlphaFoldDB" id="A0A8H4VMX0"/>
<dbReference type="Gene3D" id="3.30.559.10">
    <property type="entry name" value="Chloramphenicol acetyltransferase-like domain"/>
    <property type="match status" value="1"/>
</dbReference>
<sequence>MIPGLEYAPKVGDESIYERRLHGNERMTAAIAEHADGFGHIFDGTHVTFKTFIYRKDLLVAMKDAWIRTRFDAPWVATRTSPLQGPGEEPNSWKLSYETSPTGAEAARRWAEEIVIWREESLSLEDWEEKLKDEFWKPSAGRFGMECHLAKAPGDGYFIMFSIAHWLADGRGILPSFDVFFKHLKAEIKGDYDSVDDLPWGEEIPRLSPSPVKALNVSTPDNTITGPPPPPPNVPVPFMRPVVEETDWACRPSRKANISLSGEDTTALHRLCRSHKTNITAVLNSIHIIADVKTALRVSAESVNFEQVLRAFDDSDVYPVYTNVADRRNLLLSHVPAVVAPAGFGSVVNDNFPTFHDMKHIRNCINVSPMTRAIHSSLRKGNFWNGLAAETQQFMRTNAQSTPDLYFLHESAVDSAVASFDASMASIPGIMCSSVGNMTALKLFDAFRPATALPDPKSPFCIRDMSFAVRASGVTAVVAMMWEYDGRLEIHLQSSPRYHSDEAWDIFVEEVKQAIAELLKENPKSVGREMDHGKVQARL</sequence>
<dbReference type="PANTHER" id="PTHR42034">
    <property type="entry name" value="CHROMOSOME 7, WHOLE GENOME SHOTGUN SEQUENCE-RELATED"/>
    <property type="match status" value="1"/>
</dbReference>
<dbReference type="PANTHER" id="PTHR42034:SF1">
    <property type="entry name" value="CONDENSATION DOMAIN-CONTAINING PROTEIN"/>
    <property type="match status" value="1"/>
</dbReference>
<evidence type="ECO:0000313" key="1">
    <source>
        <dbReference type="EMBL" id="KAF4615793.1"/>
    </source>
</evidence>
<reference evidence="1 2" key="1">
    <citation type="submission" date="2019-12" db="EMBL/GenBank/DDBJ databases">
        <authorList>
            <person name="Floudas D."/>
            <person name="Bentzer J."/>
            <person name="Ahren D."/>
            <person name="Johansson T."/>
            <person name="Persson P."/>
            <person name="Tunlid A."/>
        </authorList>
    </citation>
    <scope>NUCLEOTIDE SEQUENCE [LARGE SCALE GENOMIC DNA]</scope>
    <source>
        <strain evidence="1 2">CBS 102.39</strain>
    </source>
</reference>
<evidence type="ECO:0000313" key="2">
    <source>
        <dbReference type="Proteomes" id="UP000521872"/>
    </source>
</evidence>
<gene>
    <name evidence="1" type="ORF">D9613_012451</name>
</gene>